<protein>
    <recommendedName>
        <fullName evidence="1">ZSWIM1/3 RNaseH-like domain-containing protein</fullName>
    </recommendedName>
</protein>
<dbReference type="PANTHER" id="PTHR31569:SF4">
    <property type="entry name" value="SWIM-TYPE DOMAIN-CONTAINING PROTEIN"/>
    <property type="match status" value="1"/>
</dbReference>
<dbReference type="PANTHER" id="PTHR31569">
    <property type="entry name" value="SWIM-TYPE DOMAIN-CONTAINING PROTEIN"/>
    <property type="match status" value="1"/>
</dbReference>
<evidence type="ECO:0000313" key="3">
    <source>
        <dbReference type="Proteomes" id="UP000688947"/>
    </source>
</evidence>
<gene>
    <name evidence="2" type="ORF">JG687_00010794</name>
</gene>
<proteinExistence type="predicted"/>
<comment type="caution">
    <text evidence="2">The sequence shown here is derived from an EMBL/GenBank/DDBJ whole genome shotgun (WGS) entry which is preliminary data.</text>
</comment>
<evidence type="ECO:0000313" key="2">
    <source>
        <dbReference type="EMBL" id="KAG6956126.1"/>
    </source>
</evidence>
<sequence length="122" mass="13622">MQDVHNVIARIHGDLRGEAGEDAAVAEFLLEFNSKDFDNVPSVNESENGATGAISLTISHMRQMFREFPELLMIDCTQTDCRSDNQLCSLMIMDSFGAGLFVQHSIIEINSEGHLHKVIDHF</sequence>
<dbReference type="InterPro" id="IPR048324">
    <property type="entry name" value="ZSWIM1-3_RNaseH-like"/>
</dbReference>
<dbReference type="Proteomes" id="UP000688947">
    <property type="component" value="Unassembled WGS sequence"/>
</dbReference>
<accession>A0A8T1UA43</accession>
<dbReference type="OrthoDB" id="1880067at2759"/>
<dbReference type="EMBL" id="JAENGZ010000627">
    <property type="protein sequence ID" value="KAG6956126.1"/>
    <property type="molecule type" value="Genomic_DNA"/>
</dbReference>
<evidence type="ECO:0000259" key="1">
    <source>
        <dbReference type="Pfam" id="PF21056"/>
    </source>
</evidence>
<dbReference type="AlphaFoldDB" id="A0A8T1UA43"/>
<dbReference type="Pfam" id="PF21056">
    <property type="entry name" value="ZSWIM1-3_RNaseH-like"/>
    <property type="match status" value="1"/>
</dbReference>
<reference evidence="2" key="1">
    <citation type="submission" date="2021-01" db="EMBL/GenBank/DDBJ databases">
        <title>Phytophthora aleatoria, a newly-described species from Pinus radiata is distinct from Phytophthora cactorum isolates based on comparative genomics.</title>
        <authorList>
            <person name="Mcdougal R."/>
            <person name="Panda P."/>
            <person name="Williams N."/>
            <person name="Studholme D.J."/>
        </authorList>
    </citation>
    <scope>NUCLEOTIDE SEQUENCE</scope>
    <source>
        <strain evidence="2">NZFS 3830</strain>
    </source>
</reference>
<dbReference type="VEuPathDB" id="FungiDB:PC110_g13556"/>
<name>A0A8T1UA43_9STRA</name>
<organism evidence="2 3">
    <name type="scientific">Phytophthora cactorum</name>
    <dbReference type="NCBI Taxonomy" id="29920"/>
    <lineage>
        <taxon>Eukaryota</taxon>
        <taxon>Sar</taxon>
        <taxon>Stramenopiles</taxon>
        <taxon>Oomycota</taxon>
        <taxon>Peronosporomycetes</taxon>
        <taxon>Peronosporales</taxon>
        <taxon>Peronosporaceae</taxon>
        <taxon>Phytophthora</taxon>
    </lineage>
</organism>
<feature type="domain" description="ZSWIM1/3 RNaseH-like" evidence="1">
    <location>
        <begin position="31"/>
        <end position="122"/>
    </location>
</feature>
<dbReference type="InterPro" id="IPR052579">
    <property type="entry name" value="Zinc_finger_SWIM"/>
</dbReference>